<gene>
    <name evidence="4" type="ORF">ACHAWO_012112</name>
</gene>
<dbReference type="InterPro" id="IPR053259">
    <property type="entry name" value="Golvesin-related_Golgi"/>
</dbReference>
<feature type="compositionally biased region" description="Basic residues" evidence="2">
    <location>
        <begin position="1"/>
        <end position="12"/>
    </location>
</feature>
<organism evidence="4 5">
    <name type="scientific">Cyclotella atomus</name>
    <dbReference type="NCBI Taxonomy" id="382360"/>
    <lineage>
        <taxon>Eukaryota</taxon>
        <taxon>Sar</taxon>
        <taxon>Stramenopiles</taxon>
        <taxon>Ochrophyta</taxon>
        <taxon>Bacillariophyta</taxon>
        <taxon>Coscinodiscophyceae</taxon>
        <taxon>Thalassiosirophycidae</taxon>
        <taxon>Stephanodiscales</taxon>
        <taxon>Stephanodiscaceae</taxon>
        <taxon>Cyclotella</taxon>
    </lineage>
</organism>
<dbReference type="PANTHER" id="PTHR32301">
    <property type="entry name" value="COUNTIN RECEPTOR CNR3-RELATED"/>
    <property type="match status" value="1"/>
</dbReference>
<dbReference type="PANTHER" id="PTHR32301:SF6">
    <property type="entry name" value="GOLVESIN-RELATED"/>
    <property type="match status" value="1"/>
</dbReference>
<feature type="compositionally biased region" description="Low complexity" evidence="2">
    <location>
        <begin position="27"/>
        <end position="40"/>
    </location>
</feature>
<dbReference type="SMART" id="SM00672">
    <property type="entry name" value="CAP10"/>
    <property type="match status" value="1"/>
</dbReference>
<protein>
    <recommendedName>
        <fullName evidence="3">Glycosyl transferase CAP10 domain-containing protein</fullName>
    </recommendedName>
</protein>
<accession>A0ABD3NQQ2</accession>
<dbReference type="Pfam" id="PF05686">
    <property type="entry name" value="Glyco_transf_90"/>
    <property type="match status" value="1"/>
</dbReference>
<feature type="domain" description="Glycosyl transferase CAP10" evidence="3">
    <location>
        <begin position="456"/>
        <end position="689"/>
    </location>
</feature>
<dbReference type="EMBL" id="JALLPJ020000996">
    <property type="protein sequence ID" value="KAL3778242.1"/>
    <property type="molecule type" value="Genomic_DNA"/>
</dbReference>
<evidence type="ECO:0000313" key="5">
    <source>
        <dbReference type="Proteomes" id="UP001530400"/>
    </source>
</evidence>
<feature type="region of interest" description="Disordered" evidence="2">
    <location>
        <begin position="1"/>
        <end position="59"/>
    </location>
</feature>
<feature type="region of interest" description="Disordered" evidence="2">
    <location>
        <begin position="1005"/>
        <end position="1025"/>
    </location>
</feature>
<evidence type="ECO:0000313" key="4">
    <source>
        <dbReference type="EMBL" id="KAL3778242.1"/>
    </source>
</evidence>
<keyword evidence="5" id="KW-1185">Reference proteome</keyword>
<dbReference type="InterPro" id="IPR027417">
    <property type="entry name" value="P-loop_NTPase"/>
</dbReference>
<dbReference type="Gene3D" id="3.40.50.300">
    <property type="entry name" value="P-loop containing nucleotide triphosphate hydrolases"/>
    <property type="match status" value="1"/>
</dbReference>
<comment type="caution">
    <text evidence="4">The sequence shown here is derived from an EMBL/GenBank/DDBJ whole genome shotgun (WGS) entry which is preliminary data.</text>
</comment>
<dbReference type="InterPro" id="IPR006598">
    <property type="entry name" value="CAP10"/>
</dbReference>
<evidence type="ECO:0000259" key="3">
    <source>
        <dbReference type="SMART" id="SM00672"/>
    </source>
</evidence>
<reference evidence="4 5" key="1">
    <citation type="submission" date="2024-10" db="EMBL/GenBank/DDBJ databases">
        <title>Updated reference genomes for cyclostephanoid diatoms.</title>
        <authorList>
            <person name="Roberts W.R."/>
            <person name="Alverson A.J."/>
        </authorList>
    </citation>
    <scope>NUCLEOTIDE SEQUENCE [LARGE SCALE GENOMIC DNA]</scope>
    <source>
        <strain evidence="4 5">AJA010-31</strain>
    </source>
</reference>
<keyword evidence="1" id="KW-0175">Coiled coil</keyword>
<sequence length="1025" mass="115173">MHSRSSYRRPRPSGRPAASISTAVDDSSIASGISSLSSRSAWRRPNKSEADNSSSGSPLWKNAPRSTLLLLLGILIVLQLDNHHRPPPAYSAADDEDRLSLEAQHKSYYASFTHDNSLSVARDGGRPSVLRAVDEPHDAAMEELQIEQIASHDELNESLKFHRLLTAAFAPDVAIPTNMMDDEAESNDAASSSSSVSSPSSITSYNSLISTSTPLPHYTLLSTLDQLSTYRTAYALLIYDPESDQFITLYSRKHIWSSAVGKLLRAVHSLSYLLRLEFGDLLENKRQKGEEVVIAVSSGDYPLISDTECVGRNLGERHGVCLEYKGYGLEEKEDKGGGKMQFGLAPILHFGSVFSRPMYPNMIAMPPPESHHLNCFEQWATSTTVCSALTAKSTDNPKGELIYAKEFGIKWKDLKEQVVWRGTDFGYLGFVHPTMKRPSQSDSKIRPDTTQNTKQTIKASSTTSLLTKKTEALSTLLQDFDNLVPRWKGVIHTAQAELELEREIEESARGENEARKLKEEMMPWANIKFSQFIGDQGVKAPTVGSKEYWQWESVGFPAVGDSMSLEELAKYKYHIDLGGGGGTTWSGTLHKLAFPGLLFHHVTLTKDYFHEYMKPWKHYVPVAPDLADLKEKFDWAQSHPKKAFQIARNGSELMRFLTSPKGMEERYQKDILDPLRAVIEAYVPLSQTKEYKDKSWKEVLTELAGPSNMLPILKCTGESSASCETIVGKEAFLDRKALRRVTNAGGFPTKETTASQGNNNRQLAPWAHQFFADVNKKPDASRETALFWHIPKSGGTSVKNLYHCTGQTMAHRGGVDPKFGHDQKDELVVFQPMEHKDGKFVNVDTTIKQGILRAKELGLVQSHISDIIFTMEPTFAGQNLYDKKNKGRILALFRHPVERMVSKFYYLQVADWERGYRPDWKDISLMEWIEKAELKDDNLIVRKLVGKSYSESIDETDLMHAKAILRRRVVVGLMNKMEESVHRFNIVLGINESLENNHQCMDEYFGKSKEKGGGVKNSNKHPKVR</sequence>
<feature type="coiled-coil region" evidence="1">
    <location>
        <begin position="493"/>
        <end position="520"/>
    </location>
</feature>
<proteinExistence type="predicted"/>
<name>A0ABD3NQQ2_9STRA</name>
<evidence type="ECO:0000256" key="2">
    <source>
        <dbReference type="SAM" id="MobiDB-lite"/>
    </source>
</evidence>
<dbReference type="AlphaFoldDB" id="A0ABD3NQQ2"/>
<dbReference type="Proteomes" id="UP001530400">
    <property type="component" value="Unassembled WGS sequence"/>
</dbReference>
<evidence type="ECO:0000256" key="1">
    <source>
        <dbReference type="SAM" id="Coils"/>
    </source>
</evidence>